<keyword evidence="1" id="KW-0687">Ribonucleoprotein</keyword>
<dbReference type="RefSeq" id="WP_157672879.1">
    <property type="nucleotide sequence ID" value="NZ_JABAPH010000060.1"/>
</dbReference>
<dbReference type="GO" id="GO:0005840">
    <property type="term" value="C:ribosome"/>
    <property type="evidence" value="ECO:0007669"/>
    <property type="project" value="UniProtKB-KW"/>
</dbReference>
<evidence type="ECO:0000313" key="1">
    <source>
        <dbReference type="EMBL" id="SDU78736.1"/>
    </source>
</evidence>
<dbReference type="InterPro" id="IPR046743">
    <property type="entry name" value="DUF6793"/>
</dbReference>
<keyword evidence="2" id="KW-1185">Reference proteome</keyword>
<gene>
    <name evidence="1" type="ORF">SAMN04489737_0594</name>
</gene>
<organism evidence="1 2">
    <name type="scientific">Arcanobacterium phocae</name>
    <dbReference type="NCBI Taxonomy" id="131112"/>
    <lineage>
        <taxon>Bacteria</taxon>
        <taxon>Bacillati</taxon>
        <taxon>Actinomycetota</taxon>
        <taxon>Actinomycetes</taxon>
        <taxon>Actinomycetales</taxon>
        <taxon>Actinomycetaceae</taxon>
        <taxon>Arcanobacterium</taxon>
    </lineage>
</organism>
<proteinExistence type="predicted"/>
<dbReference type="Gene3D" id="3.30.1390.10">
    <property type="match status" value="1"/>
</dbReference>
<dbReference type="OrthoDB" id="3298842at2"/>
<dbReference type="InterPro" id="IPR014719">
    <property type="entry name" value="Ribosomal_bL12_C/ClpS-like"/>
</dbReference>
<keyword evidence="1" id="KW-0689">Ribosomal protein</keyword>
<dbReference type="SUPFAM" id="SSF54736">
    <property type="entry name" value="ClpS-like"/>
    <property type="match status" value="1"/>
</dbReference>
<name>A0A1H2LE83_9ACTO</name>
<evidence type="ECO:0000313" key="2">
    <source>
        <dbReference type="Proteomes" id="UP000214355"/>
    </source>
</evidence>
<dbReference type="GO" id="GO:0006412">
    <property type="term" value="P:translation"/>
    <property type="evidence" value="ECO:0007669"/>
    <property type="project" value="InterPro"/>
</dbReference>
<dbReference type="Proteomes" id="UP000214355">
    <property type="component" value="Chromosome I"/>
</dbReference>
<accession>A0A1H2LE83</accession>
<dbReference type="GO" id="GO:0003735">
    <property type="term" value="F:structural constituent of ribosome"/>
    <property type="evidence" value="ECO:0007669"/>
    <property type="project" value="InterPro"/>
</dbReference>
<dbReference type="EMBL" id="LT629804">
    <property type="protein sequence ID" value="SDU78736.1"/>
    <property type="molecule type" value="Genomic_DNA"/>
</dbReference>
<dbReference type="AlphaFoldDB" id="A0A1H2LE83"/>
<dbReference type="STRING" id="131112.SAMN04489737_0594"/>
<dbReference type="Pfam" id="PF20593">
    <property type="entry name" value="DUF6793"/>
    <property type="match status" value="1"/>
</dbReference>
<dbReference type="GeneID" id="65344340"/>
<protein>
    <submittedName>
        <fullName evidence="1">Ribosomal protein L7/L12 C-terminal domain-containing protein</fullName>
    </submittedName>
</protein>
<reference evidence="2" key="1">
    <citation type="submission" date="2016-10" db="EMBL/GenBank/DDBJ databases">
        <authorList>
            <person name="Varghese N."/>
            <person name="Submissions S."/>
        </authorList>
    </citation>
    <scope>NUCLEOTIDE SEQUENCE [LARGE SCALE GENOMIC DNA]</scope>
    <source>
        <strain evidence="2">DSM 10002</strain>
    </source>
</reference>
<sequence>MGKWFGRSDESEELRTRISELASIIAKLRSQLDELGVKPQIDLSLTAEEQQLVAQGKKIAAIKMYRERTGSSLKDAKDIVDSL</sequence>